<protein>
    <recommendedName>
        <fullName evidence="2">GTP cyclohydrolase FolE2</fullName>
        <ecNumber evidence="2">3.5.4.16</ecNumber>
    </recommendedName>
</protein>
<dbReference type="PANTHER" id="PTHR36445:SF1">
    <property type="entry name" value="GTP CYCLOHYDROLASE MPTA"/>
    <property type="match status" value="1"/>
</dbReference>
<proteinExistence type="inferred from homology"/>
<name>A0ABY5Y6I4_9BACT</name>
<gene>
    <name evidence="2" type="primary">folE2</name>
    <name evidence="4" type="ORF">JBF11_09560</name>
</gene>
<dbReference type="RefSeq" id="WP_334316334.1">
    <property type="nucleotide sequence ID" value="NZ_CP065938.1"/>
</dbReference>
<reference evidence="4" key="1">
    <citation type="submission" date="2020-12" db="EMBL/GenBank/DDBJ databases">
        <title>Taurinivorans muris gen. nov., sp. nov., fundamental and realized metabolic niche of a ubiquitous sulfidogenic bacterium in the murine intestine.</title>
        <authorList>
            <person name="Ye H."/>
            <person name="Hanson B.T."/>
            <person name="Loy A."/>
        </authorList>
    </citation>
    <scope>NUCLEOTIDE SEQUENCE</scope>
    <source>
        <strain evidence="4">LT0009</strain>
    </source>
</reference>
<dbReference type="NCBIfam" id="NF010200">
    <property type="entry name" value="PRK13674.1-1"/>
    <property type="match status" value="1"/>
</dbReference>
<evidence type="ECO:0000256" key="3">
    <source>
        <dbReference type="SAM" id="Coils"/>
    </source>
</evidence>
<feature type="site" description="May be catalytically important" evidence="2">
    <location>
        <position position="151"/>
    </location>
</feature>
<dbReference type="Gene3D" id="3.10.270.10">
    <property type="entry name" value="Urate Oxidase"/>
    <property type="match status" value="1"/>
</dbReference>
<comment type="function">
    <text evidence="2">Converts GTP to 7,8-dihydroneopterin triphosphate.</text>
</comment>
<comment type="similarity">
    <text evidence="2">Belongs to the GTP cyclohydrolase IV family.</text>
</comment>
<keyword evidence="1 2" id="KW-0378">Hydrolase</keyword>
<comment type="catalytic activity">
    <reaction evidence="2">
        <text>GTP + H2O = 7,8-dihydroneopterin 3'-triphosphate + formate + H(+)</text>
        <dbReference type="Rhea" id="RHEA:17473"/>
        <dbReference type="ChEBI" id="CHEBI:15377"/>
        <dbReference type="ChEBI" id="CHEBI:15378"/>
        <dbReference type="ChEBI" id="CHEBI:15740"/>
        <dbReference type="ChEBI" id="CHEBI:37565"/>
        <dbReference type="ChEBI" id="CHEBI:58462"/>
        <dbReference type="EC" id="3.5.4.16"/>
    </reaction>
</comment>
<dbReference type="InterPro" id="IPR022838">
    <property type="entry name" value="GTP_cyclohydrolase_FolE2"/>
</dbReference>
<evidence type="ECO:0000256" key="2">
    <source>
        <dbReference type="HAMAP-Rule" id="MF_01527"/>
    </source>
</evidence>
<accession>A0ABY5Y6I4</accession>
<comment type="pathway">
    <text evidence="2">Cofactor biosynthesis; 7,8-dihydroneopterin triphosphate biosynthesis; 7,8-dihydroneopterin triphosphate from GTP: step 1/1.</text>
</comment>
<keyword evidence="3" id="KW-0175">Coiled coil</keyword>
<dbReference type="Proteomes" id="UP001058120">
    <property type="component" value="Chromosome"/>
</dbReference>
<dbReference type="EC" id="3.5.4.16" evidence="2"/>
<dbReference type="InterPro" id="IPR003801">
    <property type="entry name" value="GTP_cyclohydrolase_FolE2/MptA"/>
</dbReference>
<evidence type="ECO:0000313" key="5">
    <source>
        <dbReference type="Proteomes" id="UP001058120"/>
    </source>
</evidence>
<dbReference type="HAMAP" id="MF_01527_B">
    <property type="entry name" value="GTP_cyclohydrol_B"/>
    <property type="match status" value="1"/>
</dbReference>
<dbReference type="PANTHER" id="PTHR36445">
    <property type="entry name" value="GTP CYCLOHYDROLASE MPTA"/>
    <property type="match status" value="1"/>
</dbReference>
<keyword evidence="5" id="KW-1185">Reference proteome</keyword>
<feature type="coiled-coil region" evidence="3">
    <location>
        <begin position="71"/>
        <end position="98"/>
    </location>
</feature>
<sequence>MEDIQSTKAKHPLAIDKVGIKDFHIPLVVRDLANEKQHSIAKVDMSVDLPADFKGTHMSRFIEALEEWRENSEEKLDYASLKNLLEQVRNKLNAQKAYLSFNFPYFITKKAPVSHAAAPVSYQCRFTGEWDKTWDKPAFLIEIEVPVTTVCPCSKAISKYGAHGQRTYIKMHIKLSKFSWIEEFVHIAEQAGSAPIYAVLKRPDEKFVTEQAYENAYFVEDVVRTVAYQLDKHEHVEWYTVIVESCESIHGHNAFAMIEKK</sequence>
<evidence type="ECO:0000256" key="1">
    <source>
        <dbReference type="ARBA" id="ARBA00022801"/>
    </source>
</evidence>
<dbReference type="EMBL" id="CP065938">
    <property type="protein sequence ID" value="UWX06788.1"/>
    <property type="molecule type" value="Genomic_DNA"/>
</dbReference>
<organism evidence="4 5">
    <name type="scientific">Taurinivorans muris</name>
    <dbReference type="NCBI Taxonomy" id="2787751"/>
    <lineage>
        <taxon>Bacteria</taxon>
        <taxon>Pseudomonadati</taxon>
        <taxon>Thermodesulfobacteriota</taxon>
        <taxon>Desulfovibrionia</taxon>
        <taxon>Desulfovibrionales</taxon>
        <taxon>Desulfovibrionaceae</taxon>
        <taxon>Taurinivorans</taxon>
    </lineage>
</organism>
<dbReference type="Pfam" id="PF02649">
    <property type="entry name" value="GCHY-1"/>
    <property type="match status" value="1"/>
</dbReference>
<evidence type="ECO:0000313" key="4">
    <source>
        <dbReference type="EMBL" id="UWX06788.1"/>
    </source>
</evidence>